<proteinExistence type="predicted"/>
<dbReference type="Proteomes" id="UP000332933">
    <property type="component" value="Unassembled WGS sequence"/>
</dbReference>
<dbReference type="AlphaFoldDB" id="A0A485KRJ7"/>
<protein>
    <submittedName>
        <fullName evidence="3">Aste57867_10885 protein</fullName>
    </submittedName>
</protein>
<evidence type="ECO:0000313" key="4">
    <source>
        <dbReference type="Proteomes" id="UP000332933"/>
    </source>
</evidence>
<reference evidence="2" key="2">
    <citation type="submission" date="2019-06" db="EMBL/GenBank/DDBJ databases">
        <title>Genomics analysis of Aphanomyces spp. identifies a new class of oomycete effector associated with host adaptation.</title>
        <authorList>
            <person name="Gaulin E."/>
        </authorList>
    </citation>
    <scope>NUCLEOTIDE SEQUENCE</scope>
    <source>
        <strain evidence="2">CBS 578.67</strain>
    </source>
</reference>
<dbReference type="Gene3D" id="3.10.20.90">
    <property type="entry name" value="Phosphatidylinositol 3-kinase Catalytic Subunit, Chain A, domain 1"/>
    <property type="match status" value="1"/>
</dbReference>
<reference evidence="3 4" key="1">
    <citation type="submission" date="2019-03" db="EMBL/GenBank/DDBJ databases">
        <authorList>
            <person name="Gaulin E."/>
            <person name="Dumas B."/>
        </authorList>
    </citation>
    <scope>NUCLEOTIDE SEQUENCE [LARGE SCALE GENOMIC DNA]</scope>
    <source>
        <strain evidence="3">CBS 568.67</strain>
    </source>
</reference>
<dbReference type="InterPro" id="IPR029071">
    <property type="entry name" value="Ubiquitin-like_domsf"/>
</dbReference>
<organism evidence="3 4">
    <name type="scientific">Aphanomyces stellatus</name>
    <dbReference type="NCBI Taxonomy" id="120398"/>
    <lineage>
        <taxon>Eukaryota</taxon>
        <taxon>Sar</taxon>
        <taxon>Stramenopiles</taxon>
        <taxon>Oomycota</taxon>
        <taxon>Saprolegniomycetes</taxon>
        <taxon>Saprolegniales</taxon>
        <taxon>Verrucalvaceae</taxon>
        <taxon>Aphanomyces</taxon>
    </lineage>
</organism>
<evidence type="ECO:0000313" key="2">
    <source>
        <dbReference type="EMBL" id="KAF0698518.1"/>
    </source>
</evidence>
<feature type="domain" description="UBL3-like ubiquitin" evidence="1">
    <location>
        <begin position="66"/>
        <end position="159"/>
    </location>
</feature>
<accession>A0A485KRJ7</accession>
<dbReference type="OrthoDB" id="1043111at2759"/>
<name>A0A485KRJ7_9STRA</name>
<keyword evidence="4" id="KW-1185">Reference proteome</keyword>
<evidence type="ECO:0000259" key="1">
    <source>
        <dbReference type="Pfam" id="PF13881"/>
    </source>
</evidence>
<gene>
    <name evidence="3" type="primary">Aste57867_10885</name>
    <name evidence="2" type="ORF">As57867_010845</name>
    <name evidence="3" type="ORF">ASTE57867_10885</name>
</gene>
<evidence type="ECO:0000313" key="3">
    <source>
        <dbReference type="EMBL" id="VFT87753.1"/>
    </source>
</evidence>
<sequence>MCIASVAFLRHACHVTLRPFSFPCDWFLGWIHLTVERRPVTAGSDGAAGSYSCKALAPARVAMSEPITLKFLFANKEGVKITLSSSRDKHVSDIKHQLLDVWPAGLPKPESLTSIRLICMGLGVLQDTKTLAESKVPVFPGHPTPVNVSIQPPKSETQALIAAGENARAAAAPGLGCWCVIS</sequence>
<dbReference type="InterPro" id="IPR039540">
    <property type="entry name" value="UBL3-like_ubiquitin_dom"/>
</dbReference>
<dbReference type="EMBL" id="CAADRA010005256">
    <property type="protein sequence ID" value="VFT87753.1"/>
    <property type="molecule type" value="Genomic_DNA"/>
</dbReference>
<dbReference type="SUPFAM" id="SSF54236">
    <property type="entry name" value="Ubiquitin-like"/>
    <property type="match status" value="1"/>
</dbReference>
<dbReference type="Pfam" id="PF13881">
    <property type="entry name" value="Rad60-SLD_2"/>
    <property type="match status" value="1"/>
</dbReference>
<dbReference type="EMBL" id="VJMH01005235">
    <property type="protein sequence ID" value="KAF0698518.1"/>
    <property type="molecule type" value="Genomic_DNA"/>
</dbReference>